<accession>A0A0R1P5A2</accession>
<feature type="transmembrane region" description="Helical" evidence="7">
    <location>
        <begin position="22"/>
        <end position="41"/>
    </location>
</feature>
<feature type="transmembrane region" description="Helical" evidence="7">
    <location>
        <begin position="340"/>
        <end position="362"/>
    </location>
</feature>
<sequence length="363" mass="38317">MIGLNHHQSELRERVLDMINTLFSRQFIVAFLLTLLCSLAGSFLGGLPYLSVIGALVIALILGMLMQLAQPAVAYSQPGIGLISNKFLRLGIILLGFKLNLIALAQAGIKTILLAVVIVSGTILLVYSLARRFGVDRHLAILVASGTGICGAAAVMGISSQFDNAANETEAERQRENKVVAVAIVAILGTLFTLLEIGIKPLLHMSAVQFGVMTGGSLHEIAHAVAASSAGGPVSLDTAIITKLSRVLMLAPAAMIIGWWYQKQGIKDGSIVLTNDQKRVPIPWFMVGFILASVIGTFMPLGAAVIAGLVKLAYLVLGMAMAALGMSVNFKVLLTRGRNALLAAILGSVVLLTFVAAMSKLFF</sequence>
<keyword evidence="3" id="KW-1003">Cell membrane</keyword>
<evidence type="ECO:0000256" key="4">
    <source>
        <dbReference type="ARBA" id="ARBA00022692"/>
    </source>
</evidence>
<feature type="transmembrane region" description="Helical" evidence="7">
    <location>
        <begin position="312"/>
        <end position="334"/>
    </location>
</feature>
<proteinExistence type="inferred from homology"/>
<evidence type="ECO:0000256" key="7">
    <source>
        <dbReference type="SAM" id="Phobius"/>
    </source>
</evidence>
<feature type="transmembrane region" description="Helical" evidence="7">
    <location>
        <begin position="282"/>
        <end position="305"/>
    </location>
</feature>
<dbReference type="Pfam" id="PF03601">
    <property type="entry name" value="Cons_hypoth698"/>
    <property type="match status" value="1"/>
</dbReference>
<feature type="transmembrane region" description="Helical" evidence="7">
    <location>
        <begin position="179"/>
        <end position="199"/>
    </location>
</feature>
<keyword evidence="4 7" id="KW-0812">Transmembrane</keyword>
<protein>
    <submittedName>
        <fullName evidence="8">UPF0324 membrane protein</fullName>
    </submittedName>
</protein>
<feature type="transmembrane region" description="Helical" evidence="7">
    <location>
        <begin position="47"/>
        <end position="66"/>
    </location>
</feature>
<feature type="transmembrane region" description="Helical" evidence="7">
    <location>
        <begin position="244"/>
        <end position="262"/>
    </location>
</feature>
<reference evidence="8 9" key="1">
    <citation type="journal article" date="2015" name="Genome Announc.">
        <title>Expanding the biotechnology potential of lactobacilli through comparative genomics of 213 strains and associated genera.</title>
        <authorList>
            <person name="Sun Z."/>
            <person name="Harris H.M."/>
            <person name="McCann A."/>
            <person name="Guo C."/>
            <person name="Argimon S."/>
            <person name="Zhang W."/>
            <person name="Yang X."/>
            <person name="Jeffery I.B."/>
            <person name="Cooney J.C."/>
            <person name="Kagawa T.F."/>
            <person name="Liu W."/>
            <person name="Song Y."/>
            <person name="Salvetti E."/>
            <person name="Wrobel A."/>
            <person name="Rasinkangas P."/>
            <person name="Parkhill J."/>
            <person name="Rea M.C."/>
            <person name="O'Sullivan O."/>
            <person name="Ritari J."/>
            <person name="Douillard F.P."/>
            <person name="Paul Ross R."/>
            <person name="Yang R."/>
            <person name="Briner A.E."/>
            <person name="Felis G.E."/>
            <person name="de Vos W.M."/>
            <person name="Barrangou R."/>
            <person name="Klaenhammer T.R."/>
            <person name="Caufield P.W."/>
            <person name="Cui Y."/>
            <person name="Zhang H."/>
            <person name="O'Toole P.W."/>
        </authorList>
    </citation>
    <scope>NUCLEOTIDE SEQUENCE [LARGE SCALE GENOMIC DNA]</scope>
    <source>
        <strain evidence="8 9">DSM 13345</strain>
    </source>
</reference>
<name>A0A0R1P5A2_LIMMU</name>
<dbReference type="InterPro" id="IPR018383">
    <property type="entry name" value="UPF0324_pro"/>
</dbReference>
<dbReference type="EMBL" id="AZEQ01000001">
    <property type="protein sequence ID" value="KRL27638.1"/>
    <property type="molecule type" value="Genomic_DNA"/>
</dbReference>
<dbReference type="GO" id="GO:0005886">
    <property type="term" value="C:plasma membrane"/>
    <property type="evidence" value="ECO:0007669"/>
    <property type="project" value="UniProtKB-SubCell"/>
</dbReference>
<evidence type="ECO:0000256" key="5">
    <source>
        <dbReference type="ARBA" id="ARBA00022989"/>
    </source>
</evidence>
<feature type="transmembrane region" description="Helical" evidence="7">
    <location>
        <begin position="111"/>
        <end position="130"/>
    </location>
</feature>
<dbReference type="Proteomes" id="UP000050901">
    <property type="component" value="Unassembled WGS sequence"/>
</dbReference>
<comment type="subcellular location">
    <subcellularLocation>
        <location evidence="1">Cell membrane</location>
        <topology evidence="1">Multi-pass membrane protein</topology>
    </subcellularLocation>
</comment>
<evidence type="ECO:0000256" key="3">
    <source>
        <dbReference type="ARBA" id="ARBA00022475"/>
    </source>
</evidence>
<keyword evidence="6 7" id="KW-0472">Membrane</keyword>
<dbReference type="AlphaFoldDB" id="A0A0R1P5A2"/>
<comment type="similarity">
    <text evidence="2">Belongs to the UPF0324 family.</text>
</comment>
<comment type="caution">
    <text evidence="8">The sequence shown here is derived from an EMBL/GenBank/DDBJ whole genome shotgun (WGS) entry which is preliminary data.</text>
</comment>
<dbReference type="PANTHER" id="PTHR30106:SF2">
    <property type="entry name" value="UPF0324 INNER MEMBRANE PROTEIN YEIH"/>
    <property type="match status" value="1"/>
</dbReference>
<feature type="transmembrane region" description="Helical" evidence="7">
    <location>
        <begin position="87"/>
        <end position="105"/>
    </location>
</feature>
<keyword evidence="5 7" id="KW-1133">Transmembrane helix</keyword>
<evidence type="ECO:0000256" key="2">
    <source>
        <dbReference type="ARBA" id="ARBA00007977"/>
    </source>
</evidence>
<evidence type="ECO:0000256" key="1">
    <source>
        <dbReference type="ARBA" id="ARBA00004651"/>
    </source>
</evidence>
<organism evidence="8 9">
    <name type="scientific">Limosilactobacillus mucosae DSM 13345</name>
    <dbReference type="NCBI Taxonomy" id="1423771"/>
    <lineage>
        <taxon>Bacteria</taxon>
        <taxon>Bacillati</taxon>
        <taxon>Bacillota</taxon>
        <taxon>Bacilli</taxon>
        <taxon>Lactobacillales</taxon>
        <taxon>Lactobacillaceae</taxon>
        <taxon>Limosilactobacillus</taxon>
    </lineage>
</organism>
<feature type="transmembrane region" description="Helical" evidence="7">
    <location>
        <begin position="139"/>
        <end position="159"/>
    </location>
</feature>
<evidence type="ECO:0000256" key="6">
    <source>
        <dbReference type="ARBA" id="ARBA00023136"/>
    </source>
</evidence>
<dbReference type="PANTHER" id="PTHR30106">
    <property type="entry name" value="INNER MEMBRANE PROTEIN YEIH-RELATED"/>
    <property type="match status" value="1"/>
</dbReference>
<evidence type="ECO:0000313" key="9">
    <source>
        <dbReference type="Proteomes" id="UP000050901"/>
    </source>
</evidence>
<gene>
    <name evidence="8" type="ORF">FC47_GL000158</name>
</gene>
<dbReference type="PATRIC" id="fig|1423771.3.peg.157"/>
<evidence type="ECO:0000313" key="8">
    <source>
        <dbReference type="EMBL" id="KRL27638.1"/>
    </source>
</evidence>